<dbReference type="Proteomes" id="UP000178615">
    <property type="component" value="Unassembled WGS sequence"/>
</dbReference>
<comment type="caution">
    <text evidence="2">The sequence shown here is derived from an EMBL/GenBank/DDBJ whole genome shotgun (WGS) entry which is preliminary data.</text>
</comment>
<dbReference type="InterPro" id="IPR002934">
    <property type="entry name" value="Polymerase_NTP_transf_dom"/>
</dbReference>
<evidence type="ECO:0000313" key="3">
    <source>
        <dbReference type="Proteomes" id="UP000178615"/>
    </source>
</evidence>
<dbReference type="EMBL" id="MEUV01000001">
    <property type="protein sequence ID" value="OGC46516.1"/>
    <property type="molecule type" value="Genomic_DNA"/>
</dbReference>
<gene>
    <name evidence="2" type="ORF">A2V49_00505</name>
</gene>
<sequence>MEDRLPRERAKEKSCDLSIQQTLSYSSLFKYPMSFYQLSMFLISRKEYDFQFFIKSLRRLVKKKHIKAIRAKFFLSGIRPVSWELRDKYSEELVKDSYRYLTLLKAVPWIKLVAITGSVAANNAVKDDDIDVFIITDKSRLWLSRFFVYLILKNINKYAQGGEGNRKFCCNLMVDDSATRWPKNKQNIFVAREILGMVPIFDKDNEYFKFIHENQWALDFYKQYKINFPNKFNKSKRNHSKFVNMLEKAAKSMQNKHMKGKITTEIVNKDFIHFNKNDHSESIITEYNNLIKTLN</sequence>
<protein>
    <recommendedName>
        <fullName evidence="1">Polymerase nucleotidyl transferase domain-containing protein</fullName>
    </recommendedName>
</protein>
<reference evidence="2 3" key="1">
    <citation type="journal article" date="2016" name="Nat. Commun.">
        <title>Thousands of microbial genomes shed light on interconnected biogeochemical processes in an aquifer system.</title>
        <authorList>
            <person name="Anantharaman K."/>
            <person name="Brown C.T."/>
            <person name="Hug L.A."/>
            <person name="Sharon I."/>
            <person name="Castelle C.J."/>
            <person name="Probst A.J."/>
            <person name="Thomas B.C."/>
            <person name="Singh A."/>
            <person name="Wilkins M.J."/>
            <person name="Karaoz U."/>
            <person name="Brodie E.L."/>
            <person name="Williams K.H."/>
            <person name="Hubbard S.S."/>
            <person name="Banfield J.F."/>
        </authorList>
    </citation>
    <scope>NUCLEOTIDE SEQUENCE [LARGE SCALE GENOMIC DNA]</scope>
</reference>
<organism evidence="2 3">
    <name type="scientific">candidate division WWE3 bacterium RBG_19FT_COMBO_34_6</name>
    <dbReference type="NCBI Taxonomy" id="1802612"/>
    <lineage>
        <taxon>Bacteria</taxon>
        <taxon>Katanobacteria</taxon>
    </lineage>
</organism>
<dbReference type="GO" id="GO:0016779">
    <property type="term" value="F:nucleotidyltransferase activity"/>
    <property type="evidence" value="ECO:0007669"/>
    <property type="project" value="InterPro"/>
</dbReference>
<accession>A0A1F4UNN5</accession>
<name>A0A1F4UNN5_UNCKA</name>
<evidence type="ECO:0000259" key="1">
    <source>
        <dbReference type="Pfam" id="PF01909"/>
    </source>
</evidence>
<dbReference type="SUPFAM" id="SSF81301">
    <property type="entry name" value="Nucleotidyltransferase"/>
    <property type="match status" value="1"/>
</dbReference>
<evidence type="ECO:0000313" key="2">
    <source>
        <dbReference type="EMBL" id="OGC46516.1"/>
    </source>
</evidence>
<dbReference type="Pfam" id="PF01909">
    <property type="entry name" value="NTP_transf_2"/>
    <property type="match status" value="1"/>
</dbReference>
<dbReference type="AlphaFoldDB" id="A0A1F4UNN5"/>
<feature type="domain" description="Polymerase nucleotidyl transferase" evidence="1">
    <location>
        <begin position="108"/>
        <end position="167"/>
    </location>
</feature>
<proteinExistence type="predicted"/>
<dbReference type="InterPro" id="IPR043519">
    <property type="entry name" value="NT_sf"/>
</dbReference>